<dbReference type="EMBL" id="LR877159">
    <property type="protein sequence ID" value="CAD2219952.1"/>
    <property type="molecule type" value="Genomic_DNA"/>
</dbReference>
<dbReference type="OrthoDB" id="421327at2759"/>
<evidence type="ECO:0000256" key="1">
    <source>
        <dbReference type="SAM" id="MobiDB-lite"/>
    </source>
</evidence>
<name>A0A7G2CP45_9TRYP</name>
<dbReference type="Proteomes" id="UP000515908">
    <property type="component" value="Chromosome 15"/>
</dbReference>
<feature type="region of interest" description="Disordered" evidence="1">
    <location>
        <begin position="91"/>
        <end position="131"/>
    </location>
</feature>
<protein>
    <submittedName>
        <fullName evidence="2">Uncharacterized protein</fullName>
    </submittedName>
</protein>
<dbReference type="PANTHER" id="PTHR13184">
    <property type="entry name" value="37S RIBOSOMAL PROTEIN S22"/>
    <property type="match status" value="1"/>
</dbReference>
<proteinExistence type="predicted"/>
<dbReference type="PANTHER" id="PTHR13184:SF5">
    <property type="entry name" value="METHYLTRANSFERASE-LIKE PROTEIN 17, MITOCHONDRIAL"/>
    <property type="match status" value="1"/>
</dbReference>
<organism evidence="2 3">
    <name type="scientific">Angomonas deanei</name>
    <dbReference type="NCBI Taxonomy" id="59799"/>
    <lineage>
        <taxon>Eukaryota</taxon>
        <taxon>Discoba</taxon>
        <taxon>Euglenozoa</taxon>
        <taxon>Kinetoplastea</taxon>
        <taxon>Metakinetoplastina</taxon>
        <taxon>Trypanosomatida</taxon>
        <taxon>Trypanosomatidae</taxon>
        <taxon>Strigomonadinae</taxon>
        <taxon>Angomonas</taxon>
    </lineage>
</organism>
<dbReference type="InterPro" id="IPR052571">
    <property type="entry name" value="Mt_RNA_Methyltransferase"/>
</dbReference>
<keyword evidence="3" id="KW-1185">Reference proteome</keyword>
<evidence type="ECO:0000313" key="3">
    <source>
        <dbReference type="Proteomes" id="UP000515908"/>
    </source>
</evidence>
<sequence length="421" mass="48970">MRICQTEAQYRSTFIEVWARRMPLKVGIEPVSYMMFARNEFVPERAEAREKELARKNAETVEKRDKMQRDLYNASLSVKDVVFERVSDEALHRPDSGAPPKLPSIYTPTGTDGAVAEGKEGATSTGEIGHMPTTIPRLVRTSNDRFNKLIFPLQFPPAAHKFNRSFVDAGYQRQRAITPTEMLVVREETNDIRKRFMKAAPHYLRVVRDPSCRGKIQADFCTPEGDLITGRIYRRFYGDRNRVSRHSTMRWQHIGGWKLLKRIRSGSLFPNDVPMYAVRRHPQVDFPNTLIDVKYSTVEKTAMQYGDSMHYMETPDEDLTRDEIKMKRKIQRDVELQEKAEKQLEELFGGKITEEGMAGRIDAKREITPEQWTEAVKRAKIKTVQQTKKTIHNAAKMRAARRQLKMNKRNFSQEMKSNRKR</sequence>
<dbReference type="VEuPathDB" id="TriTrypDB:ADEAN_000746600"/>
<dbReference type="AlphaFoldDB" id="A0A7G2CP45"/>
<evidence type="ECO:0000313" key="2">
    <source>
        <dbReference type="EMBL" id="CAD2219952.1"/>
    </source>
</evidence>
<dbReference type="GO" id="GO:0003735">
    <property type="term" value="F:structural constituent of ribosome"/>
    <property type="evidence" value="ECO:0007669"/>
    <property type="project" value="TreeGrafter"/>
</dbReference>
<gene>
    <name evidence="2" type="ORF">ADEAN_000746600</name>
</gene>
<accession>A0A7G2CP45</accession>
<dbReference type="GO" id="GO:0005763">
    <property type="term" value="C:mitochondrial small ribosomal subunit"/>
    <property type="evidence" value="ECO:0007669"/>
    <property type="project" value="TreeGrafter"/>
</dbReference>
<reference evidence="2 3" key="1">
    <citation type="submission" date="2020-08" db="EMBL/GenBank/DDBJ databases">
        <authorList>
            <person name="Newling K."/>
            <person name="Davey J."/>
            <person name="Forrester S."/>
        </authorList>
    </citation>
    <scope>NUCLEOTIDE SEQUENCE [LARGE SCALE GENOMIC DNA]</scope>
    <source>
        <strain evidence="3">Crithidia deanei Carvalho (ATCC PRA-265)</strain>
    </source>
</reference>